<dbReference type="AlphaFoldDB" id="A0AAV1U6X4"/>
<gene>
    <name evidence="2" type="ORF">PM001_LOCUS14772</name>
</gene>
<reference evidence="2" key="1">
    <citation type="submission" date="2024-01" db="EMBL/GenBank/DDBJ databases">
        <authorList>
            <person name="Webb A."/>
        </authorList>
    </citation>
    <scope>NUCLEOTIDE SEQUENCE</scope>
    <source>
        <strain evidence="2">Pm1</strain>
    </source>
</reference>
<dbReference type="Proteomes" id="UP001162060">
    <property type="component" value="Unassembled WGS sequence"/>
</dbReference>
<feature type="compositionally biased region" description="Basic and acidic residues" evidence="1">
    <location>
        <begin position="231"/>
        <end position="246"/>
    </location>
</feature>
<protein>
    <submittedName>
        <fullName evidence="2">Uncharacterized protein</fullName>
    </submittedName>
</protein>
<name>A0AAV1U6X4_9STRA</name>
<organism evidence="2 3">
    <name type="scientific">Peronospora matthiolae</name>
    <dbReference type="NCBI Taxonomy" id="2874970"/>
    <lineage>
        <taxon>Eukaryota</taxon>
        <taxon>Sar</taxon>
        <taxon>Stramenopiles</taxon>
        <taxon>Oomycota</taxon>
        <taxon>Peronosporomycetes</taxon>
        <taxon>Peronosporales</taxon>
        <taxon>Peronosporaceae</taxon>
        <taxon>Peronospora</taxon>
    </lineage>
</organism>
<feature type="region of interest" description="Disordered" evidence="1">
    <location>
        <begin position="204"/>
        <end position="325"/>
    </location>
</feature>
<dbReference type="EMBL" id="CAKLBY020000153">
    <property type="protein sequence ID" value="CAK7929622.1"/>
    <property type="molecule type" value="Genomic_DNA"/>
</dbReference>
<comment type="caution">
    <text evidence="2">The sequence shown here is derived from an EMBL/GenBank/DDBJ whole genome shotgun (WGS) entry which is preliminary data.</text>
</comment>
<evidence type="ECO:0000313" key="3">
    <source>
        <dbReference type="Proteomes" id="UP001162060"/>
    </source>
</evidence>
<accession>A0AAV1U6X4</accession>
<feature type="compositionally biased region" description="Low complexity" evidence="1">
    <location>
        <begin position="280"/>
        <end position="295"/>
    </location>
</feature>
<evidence type="ECO:0000256" key="1">
    <source>
        <dbReference type="SAM" id="MobiDB-lite"/>
    </source>
</evidence>
<proteinExistence type="predicted"/>
<evidence type="ECO:0000313" key="2">
    <source>
        <dbReference type="EMBL" id="CAK7929622.1"/>
    </source>
</evidence>
<sequence>MDEAGERLVAECDKLYHNMDKANSKKSKHKKTVLQLHEKLRRALKQVVGPQADQKKLCRALKQVSWLQDELGEAQGSLSARSAECDQLRRILSDRDVTLDQMRVQLADAAFERDRAIRDHTTLRDRMALLVSGDTSATPTKVGSSTHTPVPAPPQPMSNGLGLCRKRFCDPLPSSTLPPFWKVTRPAASKVKPSLLCVSKVARSAAAKAKPSRVRDPKPPSAPPSAPKGVCDPKGRRDLMNRHDPAKPAATSKLGKQRRRGPGLTLSKGEDTSAGEDNTLAALSGSRSSSRLRASTPAAQTSAGPSPDPIVIDTPSSSRDPPPPVDTVIPTVTKLSRADLFGEASSDSDGAISLFDSLNPMLSQAGYDSLPPTNVSRDQWIPGYRDRVPRSFAQVSPWLARKVSWTSVAEMDTDFLYRHLSCPKGYVFPTVMVAKCPPSTSEWTFRLACSAQIAALHVQKPWETATRWIAPISFPRTGWFDQLASLYLEFEDRNR</sequence>
<feature type="compositionally biased region" description="Polar residues" evidence="1">
    <location>
        <begin position="135"/>
        <end position="148"/>
    </location>
</feature>
<feature type="region of interest" description="Disordered" evidence="1">
    <location>
        <begin position="135"/>
        <end position="157"/>
    </location>
</feature>